<sequence>MTKCPHSMRNDMKRLFASATAISLMLCGGLYAQNALAASAGCDWDSSSAVKAPLDTRLTIGGYVTVGEDLPIGSVIYSQRIQTNGNGASLLCRAGVYDLVNAVISAPHGQSSYRDATFPTVFNTNISGVGVALWQGTPDGNSGSHLQLPGRLTAFFSPSSESVFNFTGQDDAAVSFNIAMIKIAANIGSGTISSSDLPRFKTSFDGNGESFVYQQARIVGNLTAIPATCNVGNNYYLPLGEHYPDEFNGIGSTAGSAETQIVLSGCPAFYGSTSYGVFKPNVISLKLTPRNGFIDAERGISKLNTTAGDAASGVGVQLSFRQENGNYQWAKFNQSINLADYITFLEDRGSDYSLGVKATYVQTSTPIRAGRADAQIEFMITYQ</sequence>
<protein>
    <submittedName>
        <fullName evidence="8">P pilus assembly protein, pilin FimA</fullName>
    </submittedName>
</protein>
<dbReference type="GO" id="GO:0043709">
    <property type="term" value="P:cell adhesion involved in single-species biofilm formation"/>
    <property type="evidence" value="ECO:0007669"/>
    <property type="project" value="TreeGrafter"/>
</dbReference>
<keyword evidence="4" id="KW-0281">Fimbrium</keyword>
<feature type="chain" id="PRO_5018628134" evidence="5">
    <location>
        <begin position="33"/>
        <end position="383"/>
    </location>
</feature>
<organism evidence="8 9">
    <name type="scientific">Serratia fonticola</name>
    <dbReference type="NCBI Taxonomy" id="47917"/>
    <lineage>
        <taxon>Bacteria</taxon>
        <taxon>Pseudomonadati</taxon>
        <taxon>Pseudomonadota</taxon>
        <taxon>Gammaproteobacteria</taxon>
        <taxon>Enterobacterales</taxon>
        <taxon>Yersiniaceae</taxon>
        <taxon>Serratia</taxon>
    </lineage>
</organism>
<proteinExistence type="inferred from homology"/>
<dbReference type="InterPro" id="IPR000259">
    <property type="entry name" value="Adhesion_dom_fimbrial"/>
</dbReference>
<dbReference type="AlphaFoldDB" id="A0A3S5AR90"/>
<dbReference type="Proteomes" id="UP000270487">
    <property type="component" value="Chromosome"/>
</dbReference>
<comment type="similarity">
    <text evidence="2">Belongs to the fimbrial protein family.</text>
</comment>
<evidence type="ECO:0000256" key="1">
    <source>
        <dbReference type="ARBA" id="ARBA00004561"/>
    </source>
</evidence>
<dbReference type="PANTHER" id="PTHR33420:SF3">
    <property type="entry name" value="FIMBRIAL SUBUNIT ELFA"/>
    <property type="match status" value="1"/>
</dbReference>
<gene>
    <name evidence="8" type="ORF">NCTC13193_01155</name>
</gene>
<evidence type="ECO:0000259" key="6">
    <source>
        <dbReference type="Pfam" id="PF00419"/>
    </source>
</evidence>
<evidence type="ECO:0000256" key="4">
    <source>
        <dbReference type="ARBA" id="ARBA00023263"/>
    </source>
</evidence>
<dbReference type="Gene3D" id="2.60.40.1090">
    <property type="entry name" value="Fimbrial-type adhesion domain"/>
    <property type="match status" value="1"/>
</dbReference>
<dbReference type="SUPFAM" id="SSF49401">
    <property type="entry name" value="Bacterial adhesins"/>
    <property type="match status" value="1"/>
</dbReference>
<dbReference type="GO" id="GO:0009289">
    <property type="term" value="C:pilus"/>
    <property type="evidence" value="ECO:0007669"/>
    <property type="project" value="UniProtKB-SubCell"/>
</dbReference>
<dbReference type="PANTHER" id="PTHR33420">
    <property type="entry name" value="FIMBRIAL SUBUNIT ELFA-RELATED"/>
    <property type="match status" value="1"/>
</dbReference>
<evidence type="ECO:0000256" key="2">
    <source>
        <dbReference type="ARBA" id="ARBA00006671"/>
    </source>
</evidence>
<feature type="signal peptide" evidence="5">
    <location>
        <begin position="1"/>
        <end position="32"/>
    </location>
</feature>
<dbReference type="InterPro" id="IPR008966">
    <property type="entry name" value="Adhesion_dom_sf"/>
</dbReference>
<evidence type="ECO:0000313" key="8">
    <source>
        <dbReference type="EMBL" id="VEI64479.1"/>
    </source>
</evidence>
<dbReference type="InterPro" id="IPR036937">
    <property type="entry name" value="Adhesion_dom_fimbrial_sf"/>
</dbReference>
<evidence type="ECO:0000313" key="9">
    <source>
        <dbReference type="Proteomes" id="UP000270487"/>
    </source>
</evidence>
<comment type="subcellular location">
    <subcellularLocation>
        <location evidence="1">Fimbrium</location>
    </subcellularLocation>
</comment>
<dbReference type="InterPro" id="IPR054160">
    <property type="entry name" value="MrkD_recept-bd"/>
</dbReference>
<keyword evidence="3 5" id="KW-0732">Signal</keyword>
<feature type="domain" description="Fimbrial-type adhesion" evidence="6">
    <location>
        <begin position="222"/>
        <end position="383"/>
    </location>
</feature>
<evidence type="ECO:0000259" key="7">
    <source>
        <dbReference type="Pfam" id="PF22003"/>
    </source>
</evidence>
<accession>A0A3S5AR90</accession>
<evidence type="ECO:0000256" key="5">
    <source>
        <dbReference type="SAM" id="SignalP"/>
    </source>
</evidence>
<dbReference type="Gene3D" id="2.60.40.3310">
    <property type="match status" value="1"/>
</dbReference>
<evidence type="ECO:0000256" key="3">
    <source>
        <dbReference type="ARBA" id="ARBA00022729"/>
    </source>
</evidence>
<dbReference type="EMBL" id="LR134492">
    <property type="protein sequence ID" value="VEI64479.1"/>
    <property type="molecule type" value="Genomic_DNA"/>
</dbReference>
<feature type="domain" description="MrkD-like receptor binding" evidence="7">
    <location>
        <begin position="62"/>
        <end position="201"/>
    </location>
</feature>
<reference evidence="8 9" key="1">
    <citation type="submission" date="2018-12" db="EMBL/GenBank/DDBJ databases">
        <authorList>
            <consortium name="Pathogen Informatics"/>
        </authorList>
    </citation>
    <scope>NUCLEOTIDE SEQUENCE [LARGE SCALE GENOMIC DNA]</scope>
    <source>
        <strain evidence="8 9">NCTC13193</strain>
    </source>
</reference>
<dbReference type="Pfam" id="PF00419">
    <property type="entry name" value="Fimbrial"/>
    <property type="match status" value="1"/>
</dbReference>
<name>A0A3S5AR90_SERFO</name>
<dbReference type="InterPro" id="IPR050263">
    <property type="entry name" value="Bact_Fimbrial_Adh_Pro"/>
</dbReference>
<dbReference type="Pfam" id="PF22003">
    <property type="entry name" value="MrkDrd"/>
    <property type="match status" value="1"/>
</dbReference>